<dbReference type="Proteomes" id="UP000039660">
    <property type="component" value="Unassembled WGS sequence"/>
</dbReference>
<dbReference type="EMBL" id="CCRK01000011">
    <property type="protein sequence ID" value="CDZ51786.1"/>
    <property type="molecule type" value="Genomic_DNA"/>
</dbReference>
<evidence type="ECO:0000313" key="1">
    <source>
        <dbReference type="EMBL" id="CDZ51786.1"/>
    </source>
</evidence>
<sequence>MPTVTLNNATFFYDDIGGSDAEPIIALHGARGIGDRHEELNAYKEADFHRDR</sequence>
<dbReference type="RefSeq" id="WP_245290035.1">
    <property type="nucleotide sequence ID" value="NZ_CCRK01000011.1"/>
</dbReference>
<accession>A0A0T7GX19</accession>
<gene>
    <name evidence="1" type="ORF">NGAL_HAMBI1189_41430</name>
</gene>
<proteinExistence type="predicted"/>
<name>A0A0T7GX19_NEOGA</name>
<evidence type="ECO:0000313" key="2">
    <source>
        <dbReference type="Proteomes" id="UP000039660"/>
    </source>
</evidence>
<dbReference type="AlphaFoldDB" id="A0A0T7GX19"/>
<protein>
    <submittedName>
        <fullName evidence="1">Uncharacterized protein</fullName>
    </submittedName>
</protein>
<reference evidence="1 2" key="1">
    <citation type="submission" date="2014-08" db="EMBL/GenBank/DDBJ databases">
        <authorList>
            <person name="Chen Y.-H."/>
        </authorList>
    </citation>
    <scope>NUCLEOTIDE SEQUENCE [LARGE SCALE GENOMIC DNA]</scope>
</reference>
<organism evidence="1 2">
    <name type="scientific">Neorhizobium galegae bv. officinalis</name>
    <dbReference type="NCBI Taxonomy" id="323656"/>
    <lineage>
        <taxon>Bacteria</taxon>
        <taxon>Pseudomonadati</taxon>
        <taxon>Pseudomonadota</taxon>
        <taxon>Alphaproteobacteria</taxon>
        <taxon>Hyphomicrobiales</taxon>
        <taxon>Rhizobiaceae</taxon>
        <taxon>Rhizobium/Agrobacterium group</taxon>
        <taxon>Neorhizobium</taxon>
    </lineage>
</organism>